<sequence length="447" mass="49139">MRLLLALLLSFLTATLPVSASPVAEASESQEARRRSEVDDTKIVSAHFMVGNTYPYTYDNWATDISLAAAHGIEAFALNTGSESWQQDRIDDAYAAALAFSNGTAFSLFLSLDMSSLACASSDDAAVLNALVQRYAAHPAQLLHGGRVVVSTFAGDACGFGGAGWEQVVRGVDVWFVPAFFGDLGVWGPWGVVNGVFNWNAGWPVGNSNITWDSDAQWISQMPGGKAYVAPVSPWFFTHYGPDTYNKNWIYRGDDWLLAQRWELLVAHRDQIDMVEIISWNDYGESHYVGPIEGAQPMSEAWTDGFDHQAWLDMMPYYIEAFKTGAYPNVEQDKVYMWARLAPANATASGDNVGQPSNWEWTEDYAWGLAFLANPAEVTLACGNTSETFALQAGVSKIKLTLLESCALTAQIAREGKMVSYFEPDGMAFNSGQPERYNFNAFVTVSQ</sequence>
<reference evidence="1" key="2">
    <citation type="journal article" date="2022" name="New Phytol.">
        <title>Evolutionary transition to the ectomycorrhizal habit in the genomes of a hyperdiverse lineage of mushroom-forming fungi.</title>
        <authorList>
            <person name="Looney B."/>
            <person name="Miyauchi S."/>
            <person name="Morin E."/>
            <person name="Drula E."/>
            <person name="Courty P.E."/>
            <person name="Kohler A."/>
            <person name="Kuo A."/>
            <person name="LaButti K."/>
            <person name="Pangilinan J."/>
            <person name="Lipzen A."/>
            <person name="Riley R."/>
            <person name="Andreopoulos W."/>
            <person name="He G."/>
            <person name="Johnson J."/>
            <person name="Nolan M."/>
            <person name="Tritt A."/>
            <person name="Barry K.W."/>
            <person name="Grigoriev I.V."/>
            <person name="Nagy L.G."/>
            <person name="Hibbett D."/>
            <person name="Henrissat B."/>
            <person name="Matheny P.B."/>
            <person name="Labbe J."/>
            <person name="Martin F.M."/>
        </authorList>
    </citation>
    <scope>NUCLEOTIDE SEQUENCE</scope>
    <source>
        <strain evidence="1">HHB10654</strain>
    </source>
</reference>
<accession>A0ACB8SKE8</accession>
<reference evidence="1" key="1">
    <citation type="submission" date="2021-03" db="EMBL/GenBank/DDBJ databases">
        <authorList>
            <consortium name="DOE Joint Genome Institute"/>
            <person name="Ahrendt S."/>
            <person name="Looney B.P."/>
            <person name="Miyauchi S."/>
            <person name="Morin E."/>
            <person name="Drula E."/>
            <person name="Courty P.E."/>
            <person name="Chicoki N."/>
            <person name="Fauchery L."/>
            <person name="Kohler A."/>
            <person name="Kuo A."/>
            <person name="Labutti K."/>
            <person name="Pangilinan J."/>
            <person name="Lipzen A."/>
            <person name="Riley R."/>
            <person name="Andreopoulos W."/>
            <person name="He G."/>
            <person name="Johnson J."/>
            <person name="Barry K.W."/>
            <person name="Grigoriev I.V."/>
            <person name="Nagy L."/>
            <person name="Hibbett D."/>
            <person name="Henrissat B."/>
            <person name="Matheny P.B."/>
            <person name="Labbe J."/>
            <person name="Martin F."/>
        </authorList>
    </citation>
    <scope>NUCLEOTIDE SEQUENCE</scope>
    <source>
        <strain evidence="1">HHB10654</strain>
    </source>
</reference>
<name>A0ACB8SKE8_9AGAM</name>
<evidence type="ECO:0000313" key="1">
    <source>
        <dbReference type="EMBL" id="KAI0056333.1"/>
    </source>
</evidence>
<gene>
    <name evidence="1" type="ORF">BV25DRAFT_1832325</name>
</gene>
<dbReference type="EMBL" id="MU277266">
    <property type="protein sequence ID" value="KAI0056333.1"/>
    <property type="molecule type" value="Genomic_DNA"/>
</dbReference>
<comment type="caution">
    <text evidence="1">The sequence shown here is derived from an EMBL/GenBank/DDBJ whole genome shotgun (WGS) entry which is preliminary data.</text>
</comment>
<evidence type="ECO:0000313" key="2">
    <source>
        <dbReference type="Proteomes" id="UP000814140"/>
    </source>
</evidence>
<protein>
    <submittedName>
        <fullName evidence="1">Glycoside hydrolase</fullName>
    </submittedName>
</protein>
<proteinExistence type="predicted"/>
<keyword evidence="2" id="KW-1185">Reference proteome</keyword>
<organism evidence="1 2">
    <name type="scientific">Artomyces pyxidatus</name>
    <dbReference type="NCBI Taxonomy" id="48021"/>
    <lineage>
        <taxon>Eukaryota</taxon>
        <taxon>Fungi</taxon>
        <taxon>Dikarya</taxon>
        <taxon>Basidiomycota</taxon>
        <taxon>Agaricomycotina</taxon>
        <taxon>Agaricomycetes</taxon>
        <taxon>Russulales</taxon>
        <taxon>Auriscalpiaceae</taxon>
        <taxon>Artomyces</taxon>
    </lineage>
</organism>
<keyword evidence="1" id="KW-0378">Hydrolase</keyword>
<dbReference type="Proteomes" id="UP000814140">
    <property type="component" value="Unassembled WGS sequence"/>
</dbReference>